<organism evidence="3 4">
    <name type="scientific">Geodia barretti</name>
    <name type="common">Barrett's horny sponge</name>
    <dbReference type="NCBI Taxonomy" id="519541"/>
    <lineage>
        <taxon>Eukaryota</taxon>
        <taxon>Metazoa</taxon>
        <taxon>Porifera</taxon>
        <taxon>Demospongiae</taxon>
        <taxon>Heteroscleromorpha</taxon>
        <taxon>Tetractinellida</taxon>
        <taxon>Astrophorina</taxon>
        <taxon>Geodiidae</taxon>
        <taxon>Geodia</taxon>
    </lineage>
</organism>
<keyword evidence="1" id="KW-0479">Metal-binding</keyword>
<protein>
    <submittedName>
        <fullName evidence="3">Insulin-degrading enzyme</fullName>
    </submittedName>
</protein>
<feature type="compositionally biased region" description="Gly residues" evidence="2">
    <location>
        <begin position="78"/>
        <end position="96"/>
    </location>
</feature>
<evidence type="ECO:0000256" key="2">
    <source>
        <dbReference type="SAM" id="MobiDB-lite"/>
    </source>
</evidence>
<dbReference type="Gene3D" id="3.30.830.10">
    <property type="entry name" value="Metalloenzyme, LuxS/M16 peptidase-like"/>
    <property type="match status" value="1"/>
</dbReference>
<dbReference type="GO" id="GO:0005739">
    <property type="term" value="C:mitochondrion"/>
    <property type="evidence" value="ECO:0007669"/>
    <property type="project" value="TreeGrafter"/>
</dbReference>
<dbReference type="PANTHER" id="PTHR43690">
    <property type="entry name" value="NARDILYSIN"/>
    <property type="match status" value="1"/>
</dbReference>
<keyword evidence="4" id="KW-1185">Reference proteome</keyword>
<proteinExistence type="predicted"/>
<dbReference type="Proteomes" id="UP001174909">
    <property type="component" value="Unassembled WGS sequence"/>
</dbReference>
<feature type="region of interest" description="Disordered" evidence="2">
    <location>
        <begin position="66"/>
        <end position="143"/>
    </location>
</feature>
<dbReference type="EMBL" id="CASHTH010003177">
    <property type="protein sequence ID" value="CAI8041302.1"/>
    <property type="molecule type" value="Genomic_DNA"/>
</dbReference>
<comment type="caution">
    <text evidence="3">The sequence shown here is derived from an EMBL/GenBank/DDBJ whole genome shotgun (WGS) entry which is preliminary data.</text>
</comment>
<feature type="compositionally biased region" description="Gly residues" evidence="2">
    <location>
        <begin position="104"/>
        <end position="127"/>
    </location>
</feature>
<feature type="region of interest" description="Disordered" evidence="2">
    <location>
        <begin position="150"/>
        <end position="169"/>
    </location>
</feature>
<evidence type="ECO:0000256" key="1">
    <source>
        <dbReference type="ARBA" id="ARBA00022723"/>
    </source>
</evidence>
<dbReference type="GO" id="GO:0004222">
    <property type="term" value="F:metalloendopeptidase activity"/>
    <property type="evidence" value="ECO:0007669"/>
    <property type="project" value="TreeGrafter"/>
</dbReference>
<dbReference type="GO" id="GO:0051603">
    <property type="term" value="P:proteolysis involved in protein catabolic process"/>
    <property type="evidence" value="ECO:0007669"/>
    <property type="project" value="TreeGrafter"/>
</dbReference>
<accession>A0AA35T5R9</accession>
<dbReference type="GO" id="GO:0046872">
    <property type="term" value="F:metal ion binding"/>
    <property type="evidence" value="ECO:0007669"/>
    <property type="project" value="UniProtKB-KW"/>
</dbReference>
<sequence length="169" mass="17469">MEKPKTMAEECRRRWSEIAAGTYYFNRDEEEVAVLKTVTREDVLAFFKDNFSLGGHYRKKLVVHAIPTNRTESSSEDNGGGGGGGEGTRGSGGGGEGARRGGEGGEGARGGGEGGEGARGGGEGGSGEVEETDIGEPLLPQPTVISDIAGFKGSLPLFPPTTPHISTSL</sequence>
<dbReference type="GO" id="GO:0005829">
    <property type="term" value="C:cytosol"/>
    <property type="evidence" value="ECO:0007669"/>
    <property type="project" value="TreeGrafter"/>
</dbReference>
<dbReference type="SUPFAM" id="SSF63411">
    <property type="entry name" value="LuxS/MPP-like metallohydrolase"/>
    <property type="match status" value="1"/>
</dbReference>
<dbReference type="InterPro" id="IPR050626">
    <property type="entry name" value="Peptidase_M16"/>
</dbReference>
<reference evidence="3" key="1">
    <citation type="submission" date="2023-03" db="EMBL/GenBank/DDBJ databases">
        <authorList>
            <person name="Steffen K."/>
            <person name="Cardenas P."/>
        </authorList>
    </citation>
    <scope>NUCLEOTIDE SEQUENCE</scope>
</reference>
<evidence type="ECO:0000313" key="4">
    <source>
        <dbReference type="Proteomes" id="UP001174909"/>
    </source>
</evidence>
<dbReference type="PANTHER" id="PTHR43690:SF18">
    <property type="entry name" value="INSULIN-DEGRADING ENZYME-RELATED"/>
    <property type="match status" value="1"/>
</dbReference>
<gene>
    <name evidence="3" type="ORF">GBAR_LOCUS22965</name>
</gene>
<dbReference type="AlphaFoldDB" id="A0AA35T5R9"/>
<name>A0AA35T5R9_GEOBA</name>
<evidence type="ECO:0000313" key="3">
    <source>
        <dbReference type="EMBL" id="CAI8041302.1"/>
    </source>
</evidence>
<dbReference type="InterPro" id="IPR011249">
    <property type="entry name" value="Metalloenz_LuxS/M16"/>
</dbReference>
<dbReference type="GO" id="GO:0043171">
    <property type="term" value="P:peptide catabolic process"/>
    <property type="evidence" value="ECO:0007669"/>
    <property type="project" value="TreeGrafter"/>
</dbReference>